<sequence length="127" mass="13803">MARRRISHQDGVAAVNSVIQAKENMSDTDAVFITAIRYLLEELAEVAPGNSVEVRVPPLGATQCIEGPRHTRGTPPNVVEISPRVWFDLAVGYLAWDKALAEHKVSASGVRASLAEVLPLALKHVQR</sequence>
<dbReference type="Gene3D" id="3.30.1050.40">
    <property type="match status" value="1"/>
</dbReference>
<dbReference type="AlphaFoldDB" id="A0A6J6N9U2"/>
<organism evidence="2">
    <name type="scientific">freshwater metagenome</name>
    <dbReference type="NCBI Taxonomy" id="449393"/>
    <lineage>
        <taxon>unclassified sequences</taxon>
        <taxon>metagenomes</taxon>
        <taxon>ecological metagenomes</taxon>
    </lineage>
</organism>
<dbReference type="EMBL" id="CAEZXL010000043">
    <property type="protein sequence ID" value="CAB4682917.1"/>
    <property type="molecule type" value="Genomic_DNA"/>
</dbReference>
<gene>
    <name evidence="2" type="ORF">UFOPK2373_00369</name>
</gene>
<dbReference type="InterPro" id="IPR041629">
    <property type="entry name" value="SCP_3"/>
</dbReference>
<protein>
    <submittedName>
        <fullName evidence="2">Unannotated protein</fullName>
    </submittedName>
</protein>
<dbReference type="Pfam" id="PF17844">
    <property type="entry name" value="SCP_3"/>
    <property type="match status" value="1"/>
</dbReference>
<evidence type="ECO:0000259" key="1">
    <source>
        <dbReference type="Pfam" id="PF17844"/>
    </source>
</evidence>
<feature type="domain" description="Bacterial SCP orthologue" evidence="1">
    <location>
        <begin position="33"/>
        <end position="120"/>
    </location>
</feature>
<reference evidence="2" key="1">
    <citation type="submission" date="2020-05" db="EMBL/GenBank/DDBJ databases">
        <authorList>
            <person name="Chiriac C."/>
            <person name="Salcher M."/>
            <person name="Ghai R."/>
            <person name="Kavagutti S V."/>
        </authorList>
    </citation>
    <scope>NUCLEOTIDE SEQUENCE</scope>
</reference>
<evidence type="ECO:0000313" key="2">
    <source>
        <dbReference type="EMBL" id="CAB4682917.1"/>
    </source>
</evidence>
<name>A0A6J6N9U2_9ZZZZ</name>
<proteinExistence type="predicted"/>
<accession>A0A6J6N9U2</accession>